<dbReference type="InterPro" id="IPR036390">
    <property type="entry name" value="WH_DNA-bd_sf"/>
</dbReference>
<dbReference type="GO" id="GO:0003700">
    <property type="term" value="F:DNA-binding transcription factor activity"/>
    <property type="evidence" value="ECO:0007669"/>
    <property type="project" value="InterPro"/>
</dbReference>
<dbReference type="EMBL" id="FOLI01000006">
    <property type="protein sequence ID" value="SFC13857.1"/>
    <property type="molecule type" value="Genomic_DNA"/>
</dbReference>
<reference evidence="6 7" key="1">
    <citation type="submission" date="2016-10" db="EMBL/GenBank/DDBJ databases">
        <authorList>
            <person name="de Groot N.N."/>
        </authorList>
    </citation>
    <scope>NUCLEOTIDE SEQUENCE [LARGE SCALE GENOMIC DNA]</scope>
    <source>
        <strain evidence="6 7">DSM 19113</strain>
    </source>
</reference>
<evidence type="ECO:0000256" key="3">
    <source>
        <dbReference type="ARBA" id="ARBA00023125"/>
    </source>
</evidence>
<dbReference type="GO" id="GO:0000976">
    <property type="term" value="F:transcription cis-regulatory region binding"/>
    <property type="evidence" value="ECO:0007669"/>
    <property type="project" value="TreeGrafter"/>
</dbReference>
<dbReference type="SUPFAM" id="SSF46785">
    <property type="entry name" value="Winged helix' DNA-binding domain"/>
    <property type="match status" value="1"/>
</dbReference>
<keyword evidence="2" id="KW-0805">Transcription regulation</keyword>
<dbReference type="InterPro" id="IPR000847">
    <property type="entry name" value="LysR_HTH_N"/>
</dbReference>
<dbReference type="InterPro" id="IPR036388">
    <property type="entry name" value="WH-like_DNA-bd_sf"/>
</dbReference>
<sequence length="217" mass="24516">MRIQDLEYYLSLAELGSFSQVSKKFQVSQPTISLAMQRLEKELNTELIWRDPGHQKLALTHPGQILLKHAKKIVAQYQQAEDEIQKEAEQKLVLGLSEIVDFAYFPSIEEHLSDHFFTHLRKETVNAETALEQLQKGQFDALLITGSLPIEEKLTIIDIPHPPLHLSAGKPLPDFQLSFVYQKDSLENSDLALILEELQGAIASAQAKDFALISKSE</sequence>
<dbReference type="STRING" id="283737.SAMN05660453_1150"/>
<evidence type="ECO:0000256" key="2">
    <source>
        <dbReference type="ARBA" id="ARBA00023015"/>
    </source>
</evidence>
<proteinExistence type="inferred from homology"/>
<name>A0A1I1GQ26_9LACO</name>
<evidence type="ECO:0000313" key="6">
    <source>
        <dbReference type="EMBL" id="SFC13857.1"/>
    </source>
</evidence>
<evidence type="ECO:0000259" key="5">
    <source>
        <dbReference type="PROSITE" id="PS50931"/>
    </source>
</evidence>
<dbReference type="Pfam" id="PF00126">
    <property type="entry name" value="HTH_1"/>
    <property type="match status" value="1"/>
</dbReference>
<dbReference type="RefSeq" id="WP_091502904.1">
    <property type="nucleotide sequence ID" value="NZ_FOLI01000006.1"/>
</dbReference>
<gene>
    <name evidence="6" type="ORF">SAMN05660453_1150</name>
</gene>
<accession>A0A1I1GQ26</accession>
<dbReference type="PANTHER" id="PTHR30126">
    <property type="entry name" value="HTH-TYPE TRANSCRIPTIONAL REGULATOR"/>
    <property type="match status" value="1"/>
</dbReference>
<feature type="domain" description="HTH lysR-type" evidence="5">
    <location>
        <begin position="1"/>
        <end position="58"/>
    </location>
</feature>
<keyword evidence="4" id="KW-0804">Transcription</keyword>
<evidence type="ECO:0000256" key="1">
    <source>
        <dbReference type="ARBA" id="ARBA00009437"/>
    </source>
</evidence>
<dbReference type="OrthoDB" id="9803735at2"/>
<evidence type="ECO:0000256" key="4">
    <source>
        <dbReference type="ARBA" id="ARBA00023163"/>
    </source>
</evidence>
<dbReference type="Gene3D" id="1.10.10.10">
    <property type="entry name" value="Winged helix-like DNA-binding domain superfamily/Winged helix DNA-binding domain"/>
    <property type="match status" value="1"/>
</dbReference>
<dbReference type="Proteomes" id="UP000199376">
    <property type="component" value="Unassembled WGS sequence"/>
</dbReference>
<evidence type="ECO:0000313" key="7">
    <source>
        <dbReference type="Proteomes" id="UP000199376"/>
    </source>
</evidence>
<comment type="similarity">
    <text evidence="1">Belongs to the LysR transcriptional regulatory family.</text>
</comment>
<protein>
    <submittedName>
        <fullName evidence="6">Regulatory helix-turn-helix protein, lysR family</fullName>
    </submittedName>
</protein>
<keyword evidence="7" id="KW-1185">Reference proteome</keyword>
<organism evidence="6 7">
    <name type="scientific">Fructobacillus durionis</name>
    <dbReference type="NCBI Taxonomy" id="283737"/>
    <lineage>
        <taxon>Bacteria</taxon>
        <taxon>Bacillati</taxon>
        <taxon>Bacillota</taxon>
        <taxon>Bacilli</taxon>
        <taxon>Lactobacillales</taxon>
        <taxon>Lactobacillaceae</taxon>
        <taxon>Fructobacillus</taxon>
    </lineage>
</organism>
<dbReference type="PROSITE" id="PS50931">
    <property type="entry name" value="HTH_LYSR"/>
    <property type="match status" value="1"/>
</dbReference>
<keyword evidence="3" id="KW-0238">DNA-binding</keyword>
<dbReference type="AlphaFoldDB" id="A0A1I1GQ26"/>
<dbReference type="PANTHER" id="PTHR30126:SF40">
    <property type="entry name" value="HTH-TYPE TRANSCRIPTIONAL REGULATOR GLTR"/>
    <property type="match status" value="1"/>
</dbReference>